<dbReference type="GO" id="GO:0005886">
    <property type="term" value="C:plasma membrane"/>
    <property type="evidence" value="ECO:0007669"/>
    <property type="project" value="TreeGrafter"/>
</dbReference>
<proteinExistence type="predicted"/>
<reference evidence="2" key="1">
    <citation type="submission" date="2023-05" db="EMBL/GenBank/DDBJ databases">
        <authorList>
            <person name="Huff M."/>
        </authorList>
    </citation>
    <scope>NUCLEOTIDE SEQUENCE</scope>
</reference>
<feature type="domain" description="Glycosyl transferase 48" evidence="1">
    <location>
        <begin position="17"/>
        <end position="151"/>
    </location>
</feature>
<dbReference type="AlphaFoldDB" id="A0AAD2E201"/>
<accession>A0AAD2E201</accession>
<name>A0AAD2E201_9LAMI</name>
<gene>
    <name evidence="2" type="ORF">FPE_LOCUS21649</name>
</gene>
<evidence type="ECO:0000259" key="1">
    <source>
        <dbReference type="Pfam" id="PF02364"/>
    </source>
</evidence>
<dbReference type="Pfam" id="PF02364">
    <property type="entry name" value="Glucan_synthase"/>
    <property type="match status" value="1"/>
</dbReference>
<dbReference type="InterPro" id="IPR003440">
    <property type="entry name" value="Glyco_trans_48_dom"/>
</dbReference>
<dbReference type="PANTHER" id="PTHR12741">
    <property type="entry name" value="LYST-INTERACTING PROTEIN LIP5 DOPAMINE RESPONSIVE PROTEIN DRG-1"/>
    <property type="match status" value="1"/>
</dbReference>
<dbReference type="Proteomes" id="UP000834106">
    <property type="component" value="Chromosome 13"/>
</dbReference>
<sequence length="154" mass="18173">MHREGMVSERELWTTRLRDIRLWASYRGQTLTHTTAGMMYYNRSLDMLTFLHSTHEIDIMEGSQQLHFMSLNDNKDRLRSIMSSPSKTSVDEICFLIKFTYVVAYRLYGTQKVEKDQRAEEILNLLKDNEALRVAYIDAVSKEKTEKQYYSGEI</sequence>
<dbReference type="PANTHER" id="PTHR12741:SF7">
    <property type="entry name" value="CALLOSE SYNTHASE 12"/>
    <property type="match status" value="1"/>
</dbReference>
<protein>
    <recommendedName>
        <fullName evidence="1">Glycosyl transferase 48 domain-containing protein</fullName>
    </recommendedName>
</protein>
<evidence type="ECO:0000313" key="3">
    <source>
        <dbReference type="Proteomes" id="UP000834106"/>
    </source>
</evidence>
<dbReference type="GO" id="GO:0000148">
    <property type="term" value="C:1,3-beta-D-glucan synthase complex"/>
    <property type="evidence" value="ECO:0007669"/>
    <property type="project" value="InterPro"/>
</dbReference>
<organism evidence="2 3">
    <name type="scientific">Fraxinus pennsylvanica</name>
    <dbReference type="NCBI Taxonomy" id="56036"/>
    <lineage>
        <taxon>Eukaryota</taxon>
        <taxon>Viridiplantae</taxon>
        <taxon>Streptophyta</taxon>
        <taxon>Embryophyta</taxon>
        <taxon>Tracheophyta</taxon>
        <taxon>Spermatophyta</taxon>
        <taxon>Magnoliopsida</taxon>
        <taxon>eudicotyledons</taxon>
        <taxon>Gunneridae</taxon>
        <taxon>Pentapetalae</taxon>
        <taxon>asterids</taxon>
        <taxon>lamiids</taxon>
        <taxon>Lamiales</taxon>
        <taxon>Oleaceae</taxon>
        <taxon>Oleeae</taxon>
        <taxon>Fraxinus</taxon>
    </lineage>
</organism>
<keyword evidence="3" id="KW-1185">Reference proteome</keyword>
<dbReference type="GO" id="GO:0003843">
    <property type="term" value="F:1,3-beta-D-glucan synthase activity"/>
    <property type="evidence" value="ECO:0007669"/>
    <property type="project" value="InterPro"/>
</dbReference>
<evidence type="ECO:0000313" key="2">
    <source>
        <dbReference type="EMBL" id="CAI9774219.1"/>
    </source>
</evidence>
<dbReference type="GO" id="GO:0006075">
    <property type="term" value="P:(1-&gt;3)-beta-D-glucan biosynthetic process"/>
    <property type="evidence" value="ECO:0007669"/>
    <property type="project" value="InterPro"/>
</dbReference>
<dbReference type="EMBL" id="OU503048">
    <property type="protein sequence ID" value="CAI9774219.1"/>
    <property type="molecule type" value="Genomic_DNA"/>
</dbReference>